<organism evidence="1 2">
    <name type="scientific">Smallanthus sonchifolius</name>
    <dbReference type="NCBI Taxonomy" id="185202"/>
    <lineage>
        <taxon>Eukaryota</taxon>
        <taxon>Viridiplantae</taxon>
        <taxon>Streptophyta</taxon>
        <taxon>Embryophyta</taxon>
        <taxon>Tracheophyta</taxon>
        <taxon>Spermatophyta</taxon>
        <taxon>Magnoliopsida</taxon>
        <taxon>eudicotyledons</taxon>
        <taxon>Gunneridae</taxon>
        <taxon>Pentapetalae</taxon>
        <taxon>asterids</taxon>
        <taxon>campanulids</taxon>
        <taxon>Asterales</taxon>
        <taxon>Asteraceae</taxon>
        <taxon>Asteroideae</taxon>
        <taxon>Heliantheae alliance</taxon>
        <taxon>Millerieae</taxon>
        <taxon>Smallanthus</taxon>
    </lineage>
</organism>
<sequence>MNTEFGMLVSVTGFILLLHFGKIVHSDKPQVPCYFIFGDSLVDGGNNNHLETKWKSNYPPYGVDFAKGHTGRFTNGRTSTDIIGQFLEIDDFIPPYATATIKQFSKGVNYASGGSGIREESGHHNVITAYDVTELVNFTSQFRFYPSDELNNFAYGDRVSLDGQLRNHNSTVSSLSRIRKNTTFLKECIYVINIGSNDYINNYLMPGKHYNTAKIYSQDEYAKVLIQQYSRQLMTLYNLGGRRIAVFGLTHIGCTPYMVKRFSTNGKPCVDEIDDVMDAYNQRLKSLVVELNKDKTDARFTFINTAGILFPQGELSIRTPTCCELTGEWACTLNSAPCPIRSVSTYFDALHPTELPNMVIATRSYKALLPSDAYPYDIHHLTKV</sequence>
<proteinExistence type="predicted"/>
<reference evidence="2" key="1">
    <citation type="journal article" date="2022" name="Mol. Ecol. Resour.">
        <title>The genomes of chicory, endive, great burdock and yacon provide insights into Asteraceae palaeo-polyploidization history and plant inulin production.</title>
        <authorList>
            <person name="Fan W."/>
            <person name="Wang S."/>
            <person name="Wang H."/>
            <person name="Wang A."/>
            <person name="Jiang F."/>
            <person name="Liu H."/>
            <person name="Zhao H."/>
            <person name="Xu D."/>
            <person name="Zhang Y."/>
        </authorList>
    </citation>
    <scope>NUCLEOTIDE SEQUENCE [LARGE SCALE GENOMIC DNA]</scope>
    <source>
        <strain evidence="2">cv. Yunnan</strain>
    </source>
</reference>
<protein>
    <submittedName>
        <fullName evidence="1">Uncharacterized protein</fullName>
    </submittedName>
</protein>
<dbReference type="Proteomes" id="UP001056120">
    <property type="component" value="Linkage Group LG12"/>
</dbReference>
<gene>
    <name evidence="1" type="ORF">L1987_39415</name>
</gene>
<accession>A0ACB9HLD2</accession>
<comment type="caution">
    <text evidence="1">The sequence shown here is derived from an EMBL/GenBank/DDBJ whole genome shotgun (WGS) entry which is preliminary data.</text>
</comment>
<keyword evidence="2" id="KW-1185">Reference proteome</keyword>
<dbReference type="EMBL" id="CM042029">
    <property type="protein sequence ID" value="KAI3796734.1"/>
    <property type="molecule type" value="Genomic_DNA"/>
</dbReference>
<reference evidence="1 2" key="2">
    <citation type="journal article" date="2022" name="Mol. Ecol. Resour.">
        <title>The genomes of chicory, endive, great burdock and yacon provide insights into Asteraceae paleo-polyploidization history and plant inulin production.</title>
        <authorList>
            <person name="Fan W."/>
            <person name="Wang S."/>
            <person name="Wang H."/>
            <person name="Wang A."/>
            <person name="Jiang F."/>
            <person name="Liu H."/>
            <person name="Zhao H."/>
            <person name="Xu D."/>
            <person name="Zhang Y."/>
        </authorList>
    </citation>
    <scope>NUCLEOTIDE SEQUENCE [LARGE SCALE GENOMIC DNA]</scope>
    <source>
        <strain evidence="2">cv. Yunnan</strain>
        <tissue evidence="1">Leaves</tissue>
    </source>
</reference>
<evidence type="ECO:0000313" key="2">
    <source>
        <dbReference type="Proteomes" id="UP001056120"/>
    </source>
</evidence>
<name>A0ACB9HLD2_9ASTR</name>
<evidence type="ECO:0000313" key="1">
    <source>
        <dbReference type="EMBL" id="KAI3796734.1"/>
    </source>
</evidence>